<evidence type="ECO:0000313" key="3">
    <source>
        <dbReference type="Proteomes" id="UP000323506"/>
    </source>
</evidence>
<reference evidence="2 3" key="1">
    <citation type="submission" date="2019-06" db="EMBL/GenBank/DDBJ databases">
        <title>WGS assembly of Gossypium darwinii.</title>
        <authorList>
            <person name="Chen Z.J."/>
            <person name="Sreedasyam A."/>
            <person name="Ando A."/>
            <person name="Song Q."/>
            <person name="De L."/>
            <person name="Hulse-Kemp A."/>
            <person name="Ding M."/>
            <person name="Ye W."/>
            <person name="Kirkbride R."/>
            <person name="Jenkins J."/>
            <person name="Plott C."/>
            <person name="Lovell J."/>
            <person name="Lin Y.-M."/>
            <person name="Vaughn R."/>
            <person name="Liu B."/>
            <person name="Li W."/>
            <person name="Simpson S."/>
            <person name="Scheffler B."/>
            <person name="Saski C."/>
            <person name="Grover C."/>
            <person name="Hu G."/>
            <person name="Conover J."/>
            <person name="Carlson J."/>
            <person name="Shu S."/>
            <person name="Boston L."/>
            <person name="Williams M."/>
            <person name="Peterson D."/>
            <person name="Mcgee K."/>
            <person name="Jones D."/>
            <person name="Wendel J."/>
            <person name="Stelly D."/>
            <person name="Grimwood J."/>
            <person name="Schmutz J."/>
        </authorList>
    </citation>
    <scope>NUCLEOTIDE SEQUENCE [LARGE SCALE GENOMIC DNA]</scope>
    <source>
        <strain evidence="2">1808015.09</strain>
    </source>
</reference>
<keyword evidence="3" id="KW-1185">Reference proteome</keyword>
<evidence type="ECO:0000256" key="1">
    <source>
        <dbReference type="SAM" id="Phobius"/>
    </source>
</evidence>
<dbReference type="Proteomes" id="UP000323506">
    <property type="component" value="Chromosome D10"/>
</dbReference>
<keyword evidence="1" id="KW-1133">Transmembrane helix</keyword>
<accession>A0A5D2B1J3</accession>
<keyword evidence="1" id="KW-0472">Membrane</keyword>
<protein>
    <submittedName>
        <fullName evidence="2">Uncharacterized protein</fullName>
    </submittedName>
</protein>
<feature type="transmembrane region" description="Helical" evidence="1">
    <location>
        <begin position="7"/>
        <end position="24"/>
    </location>
</feature>
<proteinExistence type="predicted"/>
<evidence type="ECO:0000313" key="2">
    <source>
        <dbReference type="EMBL" id="TYG49366.1"/>
    </source>
</evidence>
<name>A0A5D2B1J3_GOSDA</name>
<organism evidence="2 3">
    <name type="scientific">Gossypium darwinii</name>
    <name type="common">Darwin's cotton</name>
    <name type="synonym">Gossypium barbadense var. darwinii</name>
    <dbReference type="NCBI Taxonomy" id="34276"/>
    <lineage>
        <taxon>Eukaryota</taxon>
        <taxon>Viridiplantae</taxon>
        <taxon>Streptophyta</taxon>
        <taxon>Embryophyta</taxon>
        <taxon>Tracheophyta</taxon>
        <taxon>Spermatophyta</taxon>
        <taxon>Magnoliopsida</taxon>
        <taxon>eudicotyledons</taxon>
        <taxon>Gunneridae</taxon>
        <taxon>Pentapetalae</taxon>
        <taxon>rosids</taxon>
        <taxon>malvids</taxon>
        <taxon>Malvales</taxon>
        <taxon>Malvaceae</taxon>
        <taxon>Malvoideae</taxon>
        <taxon>Gossypium</taxon>
    </lineage>
</organism>
<dbReference type="EMBL" id="CM017710">
    <property type="protein sequence ID" value="TYG49366.1"/>
    <property type="molecule type" value="Genomic_DNA"/>
</dbReference>
<dbReference type="AlphaFoldDB" id="A0A5D2B1J3"/>
<gene>
    <name evidence="2" type="ORF">ES288_D10G088800v1</name>
</gene>
<keyword evidence="1" id="KW-0812">Transmembrane</keyword>
<sequence>MSKSHNFFLNCTIILGAFLCILMVDEGPITTTDKIITRAITPPNNHVFINRAGQKDTLDSLNFLHSKHTGNGFLFPTF</sequence>